<keyword evidence="2" id="KW-1185">Reference proteome</keyword>
<dbReference type="EMBL" id="KV440981">
    <property type="protein sequence ID" value="OAD73272.1"/>
    <property type="molecule type" value="Genomic_DNA"/>
</dbReference>
<dbReference type="Proteomes" id="UP000077315">
    <property type="component" value="Unassembled WGS sequence"/>
</dbReference>
<dbReference type="VEuPathDB" id="FungiDB:PHYBLDRAFT_78206"/>
<proteinExistence type="predicted"/>
<name>A0A162U437_PHYB8</name>
<dbReference type="GeneID" id="29004247"/>
<dbReference type="InParanoid" id="A0A162U437"/>
<evidence type="ECO:0000313" key="2">
    <source>
        <dbReference type="Proteomes" id="UP000077315"/>
    </source>
</evidence>
<protein>
    <submittedName>
        <fullName evidence="1">Uncharacterized protein</fullName>
    </submittedName>
</protein>
<reference evidence="2" key="1">
    <citation type="submission" date="2015-06" db="EMBL/GenBank/DDBJ databases">
        <title>Expansion of signal transduction pathways in fungi by whole-genome duplication.</title>
        <authorList>
            <consortium name="DOE Joint Genome Institute"/>
            <person name="Corrochano L.M."/>
            <person name="Kuo A."/>
            <person name="Marcet-Houben M."/>
            <person name="Polaino S."/>
            <person name="Salamov A."/>
            <person name="Villalobos J.M."/>
            <person name="Alvarez M.I."/>
            <person name="Avalos J."/>
            <person name="Benito E.P."/>
            <person name="Benoit I."/>
            <person name="Burger G."/>
            <person name="Camino L.P."/>
            <person name="Canovas D."/>
            <person name="Cerda-Olmedo E."/>
            <person name="Cheng J.-F."/>
            <person name="Dominguez A."/>
            <person name="Elias M."/>
            <person name="Eslava A.P."/>
            <person name="Glaser F."/>
            <person name="Grimwood J."/>
            <person name="Gutierrez G."/>
            <person name="Heitman J."/>
            <person name="Henrissat B."/>
            <person name="Iturriaga E.A."/>
            <person name="Lang B.F."/>
            <person name="Lavin J.L."/>
            <person name="Lee S."/>
            <person name="Li W."/>
            <person name="Lindquist E."/>
            <person name="Lopez-Garcia S."/>
            <person name="Luque E.M."/>
            <person name="Marcos A.T."/>
            <person name="Martin J."/>
            <person name="McCluskey K."/>
            <person name="Medina H.R."/>
            <person name="Miralles-Duran A."/>
            <person name="Miyazaki A."/>
            <person name="Munoz-Torres E."/>
            <person name="Oguiza J.A."/>
            <person name="Ohm R."/>
            <person name="Olmedo M."/>
            <person name="Orejas M."/>
            <person name="Ortiz-Castellanos L."/>
            <person name="Pisabarro A.G."/>
            <person name="Rodriguez-Romero J."/>
            <person name="Ruiz-Herrera J."/>
            <person name="Ruiz-Vazquez R."/>
            <person name="Sanz C."/>
            <person name="Schackwitz W."/>
            <person name="Schmutz J."/>
            <person name="Shahriari M."/>
            <person name="Shelest E."/>
            <person name="Silva-Franco F."/>
            <person name="Soanes D."/>
            <person name="Syed K."/>
            <person name="Tagua V.G."/>
            <person name="Talbot N.J."/>
            <person name="Thon M."/>
            <person name="De vries R.P."/>
            <person name="Wiebenga A."/>
            <person name="Yadav J.S."/>
            <person name="Braun E.L."/>
            <person name="Baker S."/>
            <person name="Garre V."/>
            <person name="Horwitz B."/>
            <person name="Torres-Martinez S."/>
            <person name="Idnurm A."/>
            <person name="Herrera-Estrella A."/>
            <person name="Gabaldon T."/>
            <person name="Grigoriev I.V."/>
        </authorList>
    </citation>
    <scope>NUCLEOTIDE SEQUENCE [LARGE SCALE GENOMIC DNA]</scope>
    <source>
        <strain evidence="2">NRRL 1555(-)</strain>
    </source>
</reference>
<evidence type="ECO:0000313" key="1">
    <source>
        <dbReference type="EMBL" id="OAD73272.1"/>
    </source>
</evidence>
<sequence>MWCTAHLKRGRHLYHPRKGGWAWRLSFQRKSTTRAIRRTCTWFWLACSEYRSGKEYGHKFDWIKDTEWTDQTTLKTKEKEEEGNFDTMSRGLSVVKEYERNNMGEGVKYSLEKCCTENRRHITNSQAKAINLVFDNYHLARPAFKRVPFQ</sequence>
<gene>
    <name evidence="1" type="ORF">PHYBLDRAFT_78206</name>
</gene>
<accession>A0A162U437</accession>
<dbReference type="AlphaFoldDB" id="A0A162U437"/>
<dbReference type="RefSeq" id="XP_018291312.1">
    <property type="nucleotide sequence ID" value="XM_018443342.1"/>
</dbReference>
<organism evidence="1 2">
    <name type="scientific">Phycomyces blakesleeanus (strain ATCC 8743b / DSM 1359 / FGSC 10004 / NBRC 33097 / NRRL 1555)</name>
    <dbReference type="NCBI Taxonomy" id="763407"/>
    <lineage>
        <taxon>Eukaryota</taxon>
        <taxon>Fungi</taxon>
        <taxon>Fungi incertae sedis</taxon>
        <taxon>Mucoromycota</taxon>
        <taxon>Mucoromycotina</taxon>
        <taxon>Mucoromycetes</taxon>
        <taxon>Mucorales</taxon>
        <taxon>Phycomycetaceae</taxon>
        <taxon>Phycomyces</taxon>
    </lineage>
</organism>